<dbReference type="SUPFAM" id="SSF52096">
    <property type="entry name" value="ClpP/crotonase"/>
    <property type="match status" value="1"/>
</dbReference>
<protein>
    <submittedName>
        <fullName evidence="3">Enoyl-CoA hydratase-related protein</fullName>
    </submittedName>
</protein>
<dbReference type="PANTHER" id="PTHR43684">
    <property type="match status" value="1"/>
</dbReference>
<evidence type="ECO:0000256" key="1">
    <source>
        <dbReference type="ARBA" id="ARBA00005254"/>
    </source>
</evidence>
<dbReference type="InterPro" id="IPR014748">
    <property type="entry name" value="Enoyl-CoA_hydra_C"/>
</dbReference>
<dbReference type="InterPro" id="IPR001753">
    <property type="entry name" value="Enoyl-CoA_hydra/iso"/>
</dbReference>
<dbReference type="InterPro" id="IPR051053">
    <property type="entry name" value="ECH/Chromodomain_protein"/>
</dbReference>
<dbReference type="EMBL" id="JBHUKR010000017">
    <property type="protein sequence ID" value="MFD2420149.1"/>
    <property type="molecule type" value="Genomic_DNA"/>
</dbReference>
<dbReference type="Gene3D" id="1.10.12.10">
    <property type="entry name" value="Lyase 2-enoyl-coa Hydratase, Chain A, domain 2"/>
    <property type="match status" value="1"/>
</dbReference>
<dbReference type="PANTHER" id="PTHR43684:SF4">
    <property type="entry name" value="ENOYL-COA HYDRATASE_ISOMERASE FAMILY PROTEIN (AFU_ORTHOLOGUE AFUA_1G01890)"/>
    <property type="match status" value="1"/>
</dbReference>
<name>A0ABW5G139_9PSEU</name>
<dbReference type="RefSeq" id="WP_378268177.1">
    <property type="nucleotide sequence ID" value="NZ_JBHUKR010000017.1"/>
</dbReference>
<comment type="caution">
    <text evidence="3">The sequence shown here is derived from an EMBL/GenBank/DDBJ whole genome shotgun (WGS) entry which is preliminary data.</text>
</comment>
<accession>A0ABW5G139</accession>
<evidence type="ECO:0000256" key="2">
    <source>
        <dbReference type="RuleBase" id="RU003707"/>
    </source>
</evidence>
<dbReference type="Proteomes" id="UP001597417">
    <property type="component" value="Unassembled WGS sequence"/>
</dbReference>
<gene>
    <name evidence="3" type="ORF">ACFSXZ_27850</name>
</gene>
<keyword evidence="4" id="KW-1185">Reference proteome</keyword>
<organism evidence="3 4">
    <name type="scientific">Amycolatopsis pigmentata</name>
    <dbReference type="NCBI Taxonomy" id="450801"/>
    <lineage>
        <taxon>Bacteria</taxon>
        <taxon>Bacillati</taxon>
        <taxon>Actinomycetota</taxon>
        <taxon>Actinomycetes</taxon>
        <taxon>Pseudonocardiales</taxon>
        <taxon>Pseudonocardiaceae</taxon>
        <taxon>Amycolatopsis</taxon>
    </lineage>
</organism>
<comment type="similarity">
    <text evidence="1 2">Belongs to the enoyl-CoA hydratase/isomerase family.</text>
</comment>
<dbReference type="Gene3D" id="3.90.226.10">
    <property type="entry name" value="2-enoyl-CoA Hydratase, Chain A, domain 1"/>
    <property type="match status" value="1"/>
</dbReference>
<dbReference type="Pfam" id="PF00378">
    <property type="entry name" value="ECH_1"/>
    <property type="match status" value="1"/>
</dbReference>
<evidence type="ECO:0000313" key="3">
    <source>
        <dbReference type="EMBL" id="MFD2420149.1"/>
    </source>
</evidence>
<dbReference type="InterPro" id="IPR018376">
    <property type="entry name" value="Enoyl-CoA_hyd/isom_CS"/>
</dbReference>
<dbReference type="CDD" id="cd06558">
    <property type="entry name" value="crotonase-like"/>
    <property type="match status" value="1"/>
</dbReference>
<dbReference type="InterPro" id="IPR029045">
    <property type="entry name" value="ClpP/crotonase-like_dom_sf"/>
</dbReference>
<dbReference type="PROSITE" id="PS00166">
    <property type="entry name" value="ENOYL_COA_HYDRATASE"/>
    <property type="match status" value="1"/>
</dbReference>
<evidence type="ECO:0000313" key="4">
    <source>
        <dbReference type="Proteomes" id="UP001597417"/>
    </source>
</evidence>
<reference evidence="4" key="1">
    <citation type="journal article" date="2019" name="Int. J. Syst. Evol. Microbiol.">
        <title>The Global Catalogue of Microorganisms (GCM) 10K type strain sequencing project: providing services to taxonomists for standard genome sequencing and annotation.</title>
        <authorList>
            <consortium name="The Broad Institute Genomics Platform"/>
            <consortium name="The Broad Institute Genome Sequencing Center for Infectious Disease"/>
            <person name="Wu L."/>
            <person name="Ma J."/>
        </authorList>
    </citation>
    <scope>NUCLEOTIDE SEQUENCE [LARGE SCALE GENOMIC DNA]</scope>
    <source>
        <strain evidence="4">CGMCC 4.7645</strain>
    </source>
</reference>
<sequence length="281" mass="28644">MAGEELVRREDDGGVATLWLSRGPRNALDAELLAALVEAMAGADADPDIGALVLTGNGRTFSVGADLSTGPTAVRDLMAGLGGYGGKEFREPAGRTTLRMAALSVPVIAAVNGDAIGGGATVLLAADVRFAADSARFGFPFTRLGLCPEGASTFFLPRLVGASRASDWLLSGRLIDAAEALSAGLVSRVLPAGEVLAEAQTYAREMVAHTSPSAVAATKALLAAGPADPRTASDAESRTIAELAAAPDGLEGVAAFLDRRPPRFRKRNVARPSNGVPATPA</sequence>
<proteinExistence type="inferred from homology"/>